<name>A0AA39NB28_ARMTA</name>
<evidence type="ECO:0000256" key="2">
    <source>
        <dbReference type="SAM" id="SignalP"/>
    </source>
</evidence>
<protein>
    <recommendedName>
        <fullName evidence="5">Secreted protein</fullName>
    </recommendedName>
</protein>
<dbReference type="AlphaFoldDB" id="A0AA39NB28"/>
<evidence type="ECO:0000313" key="4">
    <source>
        <dbReference type="Proteomes" id="UP001175211"/>
    </source>
</evidence>
<dbReference type="GeneID" id="85352938"/>
<sequence>MAAACIMSLSVLICLSGGVSMQRNHIRWEVQDEFILRHGKTANLSSRWCLCTSQGWVADKNQTVCYHNSQPPKHEHNDLAMIVQSLKFWNPFYVAGLSRRSANQNTAKHVILEAKGAETTTDEGRGQEEEMLGASIRRSERTPKPRRLSDNEF</sequence>
<evidence type="ECO:0008006" key="5">
    <source>
        <dbReference type="Google" id="ProtNLM"/>
    </source>
</evidence>
<feature type="compositionally biased region" description="Basic and acidic residues" evidence="1">
    <location>
        <begin position="115"/>
        <end position="128"/>
    </location>
</feature>
<evidence type="ECO:0000313" key="3">
    <source>
        <dbReference type="EMBL" id="KAK0462324.1"/>
    </source>
</evidence>
<dbReference type="Proteomes" id="UP001175211">
    <property type="component" value="Unassembled WGS sequence"/>
</dbReference>
<proteinExistence type="predicted"/>
<keyword evidence="2" id="KW-0732">Signal</keyword>
<keyword evidence="4" id="KW-1185">Reference proteome</keyword>
<comment type="caution">
    <text evidence="3">The sequence shown here is derived from an EMBL/GenBank/DDBJ whole genome shotgun (WGS) entry which is preliminary data.</text>
</comment>
<evidence type="ECO:0000256" key="1">
    <source>
        <dbReference type="SAM" id="MobiDB-lite"/>
    </source>
</evidence>
<feature type="region of interest" description="Disordered" evidence="1">
    <location>
        <begin position="115"/>
        <end position="153"/>
    </location>
</feature>
<feature type="compositionally biased region" description="Basic and acidic residues" evidence="1">
    <location>
        <begin position="137"/>
        <end position="153"/>
    </location>
</feature>
<feature type="signal peptide" evidence="2">
    <location>
        <begin position="1"/>
        <end position="21"/>
    </location>
</feature>
<accession>A0AA39NB28</accession>
<feature type="chain" id="PRO_5041218721" description="Secreted protein" evidence="2">
    <location>
        <begin position="22"/>
        <end position="153"/>
    </location>
</feature>
<organism evidence="3 4">
    <name type="scientific">Armillaria tabescens</name>
    <name type="common">Ringless honey mushroom</name>
    <name type="synonym">Agaricus tabescens</name>
    <dbReference type="NCBI Taxonomy" id="1929756"/>
    <lineage>
        <taxon>Eukaryota</taxon>
        <taxon>Fungi</taxon>
        <taxon>Dikarya</taxon>
        <taxon>Basidiomycota</taxon>
        <taxon>Agaricomycotina</taxon>
        <taxon>Agaricomycetes</taxon>
        <taxon>Agaricomycetidae</taxon>
        <taxon>Agaricales</taxon>
        <taxon>Marasmiineae</taxon>
        <taxon>Physalacriaceae</taxon>
        <taxon>Desarmillaria</taxon>
    </lineage>
</organism>
<dbReference type="EMBL" id="JAUEPS010000009">
    <property type="protein sequence ID" value="KAK0462324.1"/>
    <property type="molecule type" value="Genomic_DNA"/>
</dbReference>
<dbReference type="RefSeq" id="XP_060333936.1">
    <property type="nucleotide sequence ID" value="XM_060469390.1"/>
</dbReference>
<gene>
    <name evidence="3" type="ORF">EV420DRAFT_1477070</name>
</gene>
<reference evidence="3" key="1">
    <citation type="submission" date="2023-06" db="EMBL/GenBank/DDBJ databases">
        <authorList>
            <consortium name="Lawrence Berkeley National Laboratory"/>
            <person name="Ahrendt S."/>
            <person name="Sahu N."/>
            <person name="Indic B."/>
            <person name="Wong-Bajracharya J."/>
            <person name="Merenyi Z."/>
            <person name="Ke H.-M."/>
            <person name="Monk M."/>
            <person name="Kocsube S."/>
            <person name="Drula E."/>
            <person name="Lipzen A."/>
            <person name="Balint B."/>
            <person name="Henrissat B."/>
            <person name="Andreopoulos B."/>
            <person name="Martin F.M."/>
            <person name="Harder C.B."/>
            <person name="Rigling D."/>
            <person name="Ford K.L."/>
            <person name="Foster G.D."/>
            <person name="Pangilinan J."/>
            <person name="Papanicolaou A."/>
            <person name="Barry K."/>
            <person name="LaButti K."/>
            <person name="Viragh M."/>
            <person name="Koriabine M."/>
            <person name="Yan M."/>
            <person name="Riley R."/>
            <person name="Champramary S."/>
            <person name="Plett K.L."/>
            <person name="Tsai I.J."/>
            <person name="Slot J."/>
            <person name="Sipos G."/>
            <person name="Plett J."/>
            <person name="Nagy L.G."/>
            <person name="Grigoriev I.V."/>
        </authorList>
    </citation>
    <scope>NUCLEOTIDE SEQUENCE</scope>
    <source>
        <strain evidence="3">CCBAS 213</strain>
    </source>
</reference>